<dbReference type="VEuPathDB" id="FungiDB:ASPBRDRAFT_604840"/>
<organism evidence="2 3">
    <name type="scientific">Aspergillus brasiliensis (strain CBS 101740 / IMI 381727 / IBT 21946)</name>
    <dbReference type="NCBI Taxonomy" id="767769"/>
    <lineage>
        <taxon>Eukaryota</taxon>
        <taxon>Fungi</taxon>
        <taxon>Dikarya</taxon>
        <taxon>Ascomycota</taxon>
        <taxon>Pezizomycotina</taxon>
        <taxon>Eurotiomycetes</taxon>
        <taxon>Eurotiomycetidae</taxon>
        <taxon>Eurotiales</taxon>
        <taxon>Aspergillaceae</taxon>
        <taxon>Aspergillus</taxon>
        <taxon>Aspergillus subgen. Circumdati</taxon>
    </lineage>
</organism>
<dbReference type="Proteomes" id="UP000184499">
    <property type="component" value="Unassembled WGS sequence"/>
</dbReference>
<dbReference type="GeneID" id="93580730"/>
<sequence>MRYELPLVCIFGGVCLRERVCIILFVLLVLGLYCVLLCGECRLGLGDWGGSRGVDRGRIRLMDIQSTDHS</sequence>
<gene>
    <name evidence="2" type="ORF">ASPBRDRAFT_604840</name>
</gene>
<evidence type="ECO:0000256" key="1">
    <source>
        <dbReference type="SAM" id="Phobius"/>
    </source>
</evidence>
<protein>
    <submittedName>
        <fullName evidence="2">Uncharacterized protein</fullName>
    </submittedName>
</protein>
<evidence type="ECO:0000313" key="3">
    <source>
        <dbReference type="Proteomes" id="UP000184499"/>
    </source>
</evidence>
<evidence type="ECO:0000313" key="2">
    <source>
        <dbReference type="EMBL" id="OJJ71172.1"/>
    </source>
</evidence>
<reference evidence="3" key="1">
    <citation type="journal article" date="2017" name="Genome Biol.">
        <title>Comparative genomics reveals high biological diversity and specific adaptations in the industrially and medically important fungal genus Aspergillus.</title>
        <authorList>
            <person name="de Vries R.P."/>
            <person name="Riley R."/>
            <person name="Wiebenga A."/>
            <person name="Aguilar-Osorio G."/>
            <person name="Amillis S."/>
            <person name="Uchima C.A."/>
            <person name="Anderluh G."/>
            <person name="Asadollahi M."/>
            <person name="Askin M."/>
            <person name="Barry K."/>
            <person name="Battaglia E."/>
            <person name="Bayram O."/>
            <person name="Benocci T."/>
            <person name="Braus-Stromeyer S.A."/>
            <person name="Caldana C."/>
            <person name="Canovas D."/>
            <person name="Cerqueira G.C."/>
            <person name="Chen F."/>
            <person name="Chen W."/>
            <person name="Choi C."/>
            <person name="Clum A."/>
            <person name="Dos Santos R.A."/>
            <person name="Damasio A.R."/>
            <person name="Diallinas G."/>
            <person name="Emri T."/>
            <person name="Fekete E."/>
            <person name="Flipphi M."/>
            <person name="Freyberg S."/>
            <person name="Gallo A."/>
            <person name="Gournas C."/>
            <person name="Habgood R."/>
            <person name="Hainaut M."/>
            <person name="Harispe M.L."/>
            <person name="Henrissat B."/>
            <person name="Hilden K.S."/>
            <person name="Hope R."/>
            <person name="Hossain A."/>
            <person name="Karabika E."/>
            <person name="Karaffa L."/>
            <person name="Karanyi Z."/>
            <person name="Krasevec N."/>
            <person name="Kuo A."/>
            <person name="Kusch H."/>
            <person name="LaButti K."/>
            <person name="Lagendijk E.L."/>
            <person name="Lapidus A."/>
            <person name="Levasseur A."/>
            <person name="Lindquist E."/>
            <person name="Lipzen A."/>
            <person name="Logrieco A.F."/>
            <person name="MacCabe A."/>
            <person name="Maekelae M.R."/>
            <person name="Malavazi I."/>
            <person name="Melin P."/>
            <person name="Meyer V."/>
            <person name="Mielnichuk N."/>
            <person name="Miskei M."/>
            <person name="Molnar A.P."/>
            <person name="Mule G."/>
            <person name="Ngan C.Y."/>
            <person name="Orejas M."/>
            <person name="Orosz E."/>
            <person name="Ouedraogo J.P."/>
            <person name="Overkamp K.M."/>
            <person name="Park H.-S."/>
            <person name="Perrone G."/>
            <person name="Piumi F."/>
            <person name="Punt P.J."/>
            <person name="Ram A.F."/>
            <person name="Ramon A."/>
            <person name="Rauscher S."/>
            <person name="Record E."/>
            <person name="Riano-Pachon D.M."/>
            <person name="Robert V."/>
            <person name="Roehrig J."/>
            <person name="Ruller R."/>
            <person name="Salamov A."/>
            <person name="Salih N.S."/>
            <person name="Samson R.A."/>
            <person name="Sandor E."/>
            <person name="Sanguinetti M."/>
            <person name="Schuetze T."/>
            <person name="Sepcic K."/>
            <person name="Shelest E."/>
            <person name="Sherlock G."/>
            <person name="Sophianopoulou V."/>
            <person name="Squina F.M."/>
            <person name="Sun H."/>
            <person name="Susca A."/>
            <person name="Todd R.B."/>
            <person name="Tsang A."/>
            <person name="Unkles S.E."/>
            <person name="van de Wiele N."/>
            <person name="van Rossen-Uffink D."/>
            <person name="Oliveira J.V."/>
            <person name="Vesth T.C."/>
            <person name="Visser J."/>
            <person name="Yu J.-H."/>
            <person name="Zhou M."/>
            <person name="Andersen M.R."/>
            <person name="Archer D.B."/>
            <person name="Baker S.E."/>
            <person name="Benoit I."/>
            <person name="Brakhage A.A."/>
            <person name="Braus G.H."/>
            <person name="Fischer R."/>
            <person name="Frisvad J.C."/>
            <person name="Goldman G.H."/>
            <person name="Houbraken J."/>
            <person name="Oakley B."/>
            <person name="Pocsi I."/>
            <person name="Scazzocchio C."/>
            <person name="Seiboth B."/>
            <person name="vanKuyk P.A."/>
            <person name="Wortman J."/>
            <person name="Dyer P.S."/>
            <person name="Grigoriev I.V."/>
        </authorList>
    </citation>
    <scope>NUCLEOTIDE SEQUENCE [LARGE SCALE GENOMIC DNA]</scope>
    <source>
        <strain evidence="3">CBS 101740 / IMI 381727 / IBT 21946</strain>
    </source>
</reference>
<keyword evidence="1" id="KW-1133">Transmembrane helix</keyword>
<accession>A0A1L9UHT3</accession>
<keyword evidence="1" id="KW-0812">Transmembrane</keyword>
<dbReference type="RefSeq" id="XP_067478420.1">
    <property type="nucleotide sequence ID" value="XM_067628242.1"/>
</dbReference>
<feature type="transmembrane region" description="Helical" evidence="1">
    <location>
        <begin position="20"/>
        <end position="45"/>
    </location>
</feature>
<keyword evidence="1" id="KW-0472">Membrane</keyword>
<dbReference type="AlphaFoldDB" id="A0A1L9UHT3"/>
<name>A0A1L9UHT3_ASPBC</name>
<dbReference type="EMBL" id="KV878685">
    <property type="protein sequence ID" value="OJJ71172.1"/>
    <property type="molecule type" value="Genomic_DNA"/>
</dbReference>
<proteinExistence type="predicted"/>
<keyword evidence="3" id="KW-1185">Reference proteome</keyword>